<keyword evidence="2" id="KW-1185">Reference proteome</keyword>
<evidence type="ECO:0000313" key="1">
    <source>
        <dbReference type="EMBL" id="KAF9651116.1"/>
    </source>
</evidence>
<organism evidence="1 2">
    <name type="scientific">Thelephora ganbajun</name>
    <name type="common">Ganba fungus</name>
    <dbReference type="NCBI Taxonomy" id="370292"/>
    <lineage>
        <taxon>Eukaryota</taxon>
        <taxon>Fungi</taxon>
        <taxon>Dikarya</taxon>
        <taxon>Basidiomycota</taxon>
        <taxon>Agaricomycotina</taxon>
        <taxon>Agaricomycetes</taxon>
        <taxon>Thelephorales</taxon>
        <taxon>Thelephoraceae</taxon>
        <taxon>Thelephora</taxon>
    </lineage>
</organism>
<dbReference type="EMBL" id="MU117978">
    <property type="protein sequence ID" value="KAF9651116.1"/>
    <property type="molecule type" value="Genomic_DNA"/>
</dbReference>
<accession>A0ACB6ZNX1</accession>
<proteinExistence type="predicted"/>
<protein>
    <submittedName>
        <fullName evidence="1">Uncharacterized protein</fullName>
    </submittedName>
</protein>
<gene>
    <name evidence="1" type="ORF">BDM02DRAFT_3111141</name>
</gene>
<sequence>MLEEEDEVDDEVIQASIDASLAKIYSVTSTWLKPKKAPSAPKKDFEKELEEIMRRPPR</sequence>
<reference evidence="1" key="1">
    <citation type="submission" date="2019-10" db="EMBL/GenBank/DDBJ databases">
        <authorList>
            <consortium name="DOE Joint Genome Institute"/>
            <person name="Kuo A."/>
            <person name="Miyauchi S."/>
            <person name="Kiss E."/>
            <person name="Drula E."/>
            <person name="Kohler A."/>
            <person name="Sanchez-Garcia M."/>
            <person name="Andreopoulos B."/>
            <person name="Barry K.W."/>
            <person name="Bonito G."/>
            <person name="Buee M."/>
            <person name="Carver A."/>
            <person name="Chen C."/>
            <person name="Cichocki N."/>
            <person name="Clum A."/>
            <person name="Culley D."/>
            <person name="Crous P.W."/>
            <person name="Fauchery L."/>
            <person name="Girlanda M."/>
            <person name="Hayes R."/>
            <person name="Keri Z."/>
            <person name="Labutti K."/>
            <person name="Lipzen A."/>
            <person name="Lombard V."/>
            <person name="Magnuson J."/>
            <person name="Maillard F."/>
            <person name="Morin E."/>
            <person name="Murat C."/>
            <person name="Nolan M."/>
            <person name="Ohm R."/>
            <person name="Pangilinan J."/>
            <person name="Pereira M."/>
            <person name="Perotto S."/>
            <person name="Peter M."/>
            <person name="Riley R."/>
            <person name="Sitrit Y."/>
            <person name="Stielow B."/>
            <person name="Szollosi G."/>
            <person name="Zifcakova L."/>
            <person name="Stursova M."/>
            <person name="Spatafora J.W."/>
            <person name="Tedersoo L."/>
            <person name="Vaario L.-M."/>
            <person name="Yamada A."/>
            <person name="Yan M."/>
            <person name="Wang P."/>
            <person name="Xu J."/>
            <person name="Bruns T."/>
            <person name="Baldrian P."/>
            <person name="Vilgalys R."/>
            <person name="Henrissat B."/>
            <person name="Grigoriev I.V."/>
            <person name="Hibbett D."/>
            <person name="Nagy L.G."/>
            <person name="Martin F.M."/>
        </authorList>
    </citation>
    <scope>NUCLEOTIDE SEQUENCE</scope>
    <source>
        <strain evidence="1">P2</strain>
    </source>
</reference>
<comment type="caution">
    <text evidence="1">The sequence shown here is derived from an EMBL/GenBank/DDBJ whole genome shotgun (WGS) entry which is preliminary data.</text>
</comment>
<name>A0ACB6ZNX1_THEGA</name>
<dbReference type="Proteomes" id="UP000886501">
    <property type="component" value="Unassembled WGS sequence"/>
</dbReference>
<reference evidence="1" key="2">
    <citation type="journal article" date="2020" name="Nat. Commun.">
        <title>Large-scale genome sequencing of mycorrhizal fungi provides insights into the early evolution of symbiotic traits.</title>
        <authorList>
            <person name="Miyauchi S."/>
            <person name="Kiss E."/>
            <person name="Kuo A."/>
            <person name="Drula E."/>
            <person name="Kohler A."/>
            <person name="Sanchez-Garcia M."/>
            <person name="Morin E."/>
            <person name="Andreopoulos B."/>
            <person name="Barry K.W."/>
            <person name="Bonito G."/>
            <person name="Buee M."/>
            <person name="Carver A."/>
            <person name="Chen C."/>
            <person name="Cichocki N."/>
            <person name="Clum A."/>
            <person name="Culley D."/>
            <person name="Crous P.W."/>
            <person name="Fauchery L."/>
            <person name="Girlanda M."/>
            <person name="Hayes R.D."/>
            <person name="Keri Z."/>
            <person name="LaButti K."/>
            <person name="Lipzen A."/>
            <person name="Lombard V."/>
            <person name="Magnuson J."/>
            <person name="Maillard F."/>
            <person name="Murat C."/>
            <person name="Nolan M."/>
            <person name="Ohm R.A."/>
            <person name="Pangilinan J."/>
            <person name="Pereira M.F."/>
            <person name="Perotto S."/>
            <person name="Peter M."/>
            <person name="Pfister S."/>
            <person name="Riley R."/>
            <person name="Sitrit Y."/>
            <person name="Stielow J.B."/>
            <person name="Szollosi G."/>
            <person name="Zifcakova L."/>
            <person name="Stursova M."/>
            <person name="Spatafora J.W."/>
            <person name="Tedersoo L."/>
            <person name="Vaario L.M."/>
            <person name="Yamada A."/>
            <person name="Yan M."/>
            <person name="Wang P."/>
            <person name="Xu J."/>
            <person name="Bruns T."/>
            <person name="Baldrian P."/>
            <person name="Vilgalys R."/>
            <person name="Dunand C."/>
            <person name="Henrissat B."/>
            <person name="Grigoriev I.V."/>
            <person name="Hibbett D."/>
            <person name="Nagy L.G."/>
            <person name="Martin F.M."/>
        </authorList>
    </citation>
    <scope>NUCLEOTIDE SEQUENCE</scope>
    <source>
        <strain evidence="1">P2</strain>
    </source>
</reference>
<evidence type="ECO:0000313" key="2">
    <source>
        <dbReference type="Proteomes" id="UP000886501"/>
    </source>
</evidence>